<feature type="domain" description="Glycosyltransferase subfamily 4-like N-terminal" evidence="2">
    <location>
        <begin position="52"/>
        <end position="185"/>
    </location>
</feature>
<dbReference type="PANTHER" id="PTHR45947:SF15">
    <property type="entry name" value="TEICHURONIC ACID BIOSYNTHESIS GLYCOSYLTRANSFERASE TUAC-RELATED"/>
    <property type="match status" value="1"/>
</dbReference>
<feature type="domain" description="Glycosyl transferase family 1" evidence="1">
    <location>
        <begin position="192"/>
        <end position="335"/>
    </location>
</feature>
<gene>
    <name evidence="3" type="ORF">OF897_02820</name>
</gene>
<protein>
    <submittedName>
        <fullName evidence="3">Glycosyltransferase</fullName>
        <ecNumber evidence="3">2.4.-.-</ecNumber>
    </submittedName>
</protein>
<evidence type="ECO:0000259" key="1">
    <source>
        <dbReference type="Pfam" id="PF00534"/>
    </source>
</evidence>
<name>A0ABT3XP04_9FLAO</name>
<accession>A0ABT3XP04</accession>
<dbReference type="SUPFAM" id="SSF53756">
    <property type="entry name" value="UDP-Glycosyltransferase/glycogen phosphorylase"/>
    <property type="match status" value="1"/>
</dbReference>
<dbReference type="Pfam" id="PF00534">
    <property type="entry name" value="Glycos_transf_1"/>
    <property type="match status" value="1"/>
</dbReference>
<dbReference type="InterPro" id="IPR050194">
    <property type="entry name" value="Glycosyltransferase_grp1"/>
</dbReference>
<dbReference type="EMBL" id="JAOVZW010000001">
    <property type="protein sequence ID" value="MCX8522852.1"/>
    <property type="molecule type" value="Genomic_DNA"/>
</dbReference>
<dbReference type="Proteomes" id="UP001073122">
    <property type="component" value="Unassembled WGS sequence"/>
</dbReference>
<dbReference type="InterPro" id="IPR028098">
    <property type="entry name" value="Glyco_trans_4-like_N"/>
</dbReference>
<sequence length="373" mass="42805">MKILFVSSWFPSKVEPTNGNFVQRHAEAAALLNDVEILHSIGDFYQKEKYRVEENIINGIRTLIVYYKNSKNPVQNFYRRMKSYQLGFSKMKKPDIVHANVMHNSMLFAVYLKKKFNIPYVITEHWTAFQENASDSLGFVGNFIAKVIGNNASKILPVCERLERGIRNNGVKTPIEIIPNVVDTDVFKLRNDDGKRAKFLHISSLTYMKNIPAILDVFLKLHKNGYEFELSIGGDGDTKPIADFINEHNLDSKINYFSTLSHAEVANKMRNHDAFVLFSRYENQPCVISESMSVGLFVFSSDVGGISEFFPDKFGVLIEKEDSESLYKALENYLQYKTEVTSTDEMHLYAVETFGKKAISEKFDKNYREVLQS</sequence>
<organism evidence="3 4">
    <name type="scientific">Chryseobacterium formosus</name>
    <dbReference type="NCBI Taxonomy" id="1537363"/>
    <lineage>
        <taxon>Bacteria</taxon>
        <taxon>Pseudomonadati</taxon>
        <taxon>Bacteroidota</taxon>
        <taxon>Flavobacteriia</taxon>
        <taxon>Flavobacteriales</taxon>
        <taxon>Weeksellaceae</taxon>
        <taxon>Chryseobacterium group</taxon>
        <taxon>Chryseobacterium</taxon>
    </lineage>
</organism>
<comment type="caution">
    <text evidence="3">The sequence shown here is derived from an EMBL/GenBank/DDBJ whole genome shotgun (WGS) entry which is preliminary data.</text>
</comment>
<keyword evidence="3" id="KW-0808">Transferase</keyword>
<evidence type="ECO:0000313" key="4">
    <source>
        <dbReference type="Proteomes" id="UP001073122"/>
    </source>
</evidence>
<dbReference type="InterPro" id="IPR001296">
    <property type="entry name" value="Glyco_trans_1"/>
</dbReference>
<proteinExistence type="predicted"/>
<reference evidence="3" key="1">
    <citation type="submission" date="2022-10" db="EMBL/GenBank/DDBJ databases">
        <title>Chryseobacterium sp. nov., a novel bacterial species.</title>
        <authorList>
            <person name="Cao Y."/>
        </authorList>
    </citation>
    <scope>NUCLEOTIDE SEQUENCE</scope>
    <source>
        <strain evidence="3">CCTCC AB2015118</strain>
    </source>
</reference>
<dbReference type="Pfam" id="PF13439">
    <property type="entry name" value="Glyco_transf_4"/>
    <property type="match status" value="1"/>
</dbReference>
<evidence type="ECO:0000259" key="2">
    <source>
        <dbReference type="Pfam" id="PF13439"/>
    </source>
</evidence>
<dbReference type="GO" id="GO:0016757">
    <property type="term" value="F:glycosyltransferase activity"/>
    <property type="evidence" value="ECO:0007669"/>
    <property type="project" value="UniProtKB-KW"/>
</dbReference>
<dbReference type="Gene3D" id="3.40.50.2000">
    <property type="entry name" value="Glycogen Phosphorylase B"/>
    <property type="match status" value="2"/>
</dbReference>
<dbReference type="RefSeq" id="WP_267264167.1">
    <property type="nucleotide sequence ID" value="NZ_JAOVZW010000001.1"/>
</dbReference>
<keyword evidence="4" id="KW-1185">Reference proteome</keyword>
<dbReference type="PANTHER" id="PTHR45947">
    <property type="entry name" value="SULFOQUINOVOSYL TRANSFERASE SQD2"/>
    <property type="match status" value="1"/>
</dbReference>
<evidence type="ECO:0000313" key="3">
    <source>
        <dbReference type="EMBL" id="MCX8522852.1"/>
    </source>
</evidence>
<keyword evidence="3" id="KW-0328">Glycosyltransferase</keyword>
<dbReference type="EC" id="2.4.-.-" evidence="3"/>